<evidence type="ECO:0000313" key="1">
    <source>
        <dbReference type="EMBL" id="ATB27561.1"/>
    </source>
</evidence>
<name>A0A250I8R3_9BACT</name>
<proteinExistence type="predicted"/>
<protein>
    <submittedName>
        <fullName evidence="1">Uncharacterized protein</fullName>
    </submittedName>
</protein>
<dbReference type="KEGG" id="mbd:MEBOL_001005"/>
<dbReference type="InterPro" id="IPR016035">
    <property type="entry name" value="Acyl_Trfase/lysoPLipase"/>
</dbReference>
<evidence type="ECO:0000313" key="2">
    <source>
        <dbReference type="Proteomes" id="UP000217289"/>
    </source>
</evidence>
<organism evidence="1 2">
    <name type="scientific">Melittangium boletus DSM 14713</name>
    <dbReference type="NCBI Taxonomy" id="1294270"/>
    <lineage>
        <taxon>Bacteria</taxon>
        <taxon>Pseudomonadati</taxon>
        <taxon>Myxococcota</taxon>
        <taxon>Myxococcia</taxon>
        <taxon>Myxococcales</taxon>
        <taxon>Cystobacterineae</taxon>
        <taxon>Archangiaceae</taxon>
        <taxon>Melittangium</taxon>
    </lineage>
</organism>
<accession>A0A250I8R3</accession>
<dbReference type="RefSeq" id="WP_095982591.1">
    <property type="nucleotide sequence ID" value="NZ_CP022163.1"/>
</dbReference>
<dbReference type="EMBL" id="CP022163">
    <property type="protein sequence ID" value="ATB27561.1"/>
    <property type="molecule type" value="Genomic_DNA"/>
</dbReference>
<keyword evidence="2" id="KW-1185">Reference proteome</keyword>
<gene>
    <name evidence="1" type="ORF">MEBOL_001005</name>
</gene>
<dbReference type="OrthoDB" id="8586159at2"/>
<dbReference type="Proteomes" id="UP000217289">
    <property type="component" value="Chromosome"/>
</dbReference>
<sequence>MSPSLTLRAGPEALRLIRERGLRARDVDIVPGASGGPKWLVLAGLDRVLFGEFFRERSRPLHLIGSSIGSWRLTCLALDSPVAALERFAEAYLAQRFPPRPPPALVSRTSQGILDAILGEDGEAQVLAHPWARLHVMTNRCRGLTAIEQRHVQTLGLALGALGNLVSRRTLGLHLERVIFHSAGDTSPFSGLADLPSVHVPLTRGNLRPALLASGAIPLVISGVRIPEARAGIYRDGGLLDYHLDIDYGAGEGWVLYPHFYPHVVPGWFDKALRWRRAGPANFRRVLLVSPSPEFVARLPFGKIPDRDDFVRLTDAERIRAWRQVVAESERLGEEFREGLATGRLVERIQPL</sequence>
<dbReference type="SUPFAM" id="SSF52151">
    <property type="entry name" value="FabD/lysophospholipase-like"/>
    <property type="match status" value="1"/>
</dbReference>
<reference evidence="1 2" key="1">
    <citation type="submission" date="2017-06" db="EMBL/GenBank/DDBJ databases">
        <authorList>
            <person name="Kim H.J."/>
            <person name="Triplett B.A."/>
        </authorList>
    </citation>
    <scope>NUCLEOTIDE SEQUENCE [LARGE SCALE GENOMIC DNA]</scope>
    <source>
        <strain evidence="1 2">DSM 14713</strain>
    </source>
</reference>
<dbReference type="AlphaFoldDB" id="A0A250I8R3"/>